<feature type="binding site" evidence="14">
    <location>
        <begin position="197"/>
        <end position="204"/>
    </location>
    <ligand>
        <name>ATP</name>
        <dbReference type="ChEBI" id="CHEBI:30616"/>
    </ligand>
</feature>
<evidence type="ECO:0000256" key="6">
    <source>
        <dbReference type="ARBA" id="ARBA00022723"/>
    </source>
</evidence>
<keyword evidence="5 14" id="KW-0812">Transmembrane</keyword>
<feature type="compositionally biased region" description="Low complexity" evidence="16">
    <location>
        <begin position="619"/>
        <end position="630"/>
    </location>
</feature>
<keyword evidence="12 14" id="KW-0482">Metalloprotease</keyword>
<comment type="similarity">
    <text evidence="14">In the central section; belongs to the AAA ATPase family.</text>
</comment>
<sequence length="644" mass="70199">MNDMTKNIVLWLVIAGVLYVVASSINPQPSQQMLNYSSFIHSVESGNVDQVTIGDTRISGQMKDGSRFETVKPPAMDTNLIPTLIQNKVQVTGKEPERQGFLTQLFLSVLPILLILAIFIFFMRQMQGGGKGGGGPMTFGKSKARLMGEDQIKTTFADVAGVEEAKEEVQELVEFLRDPAKFQRLGGKIPRGVLMVGSPGTGKTLLAKAIAGEAKVPFFSISGSDFVEMFVGVGASRVRDMFDQAKKHAPCIIFIDEIDAVGRSRGAGLGGGHDEREQTLNQLLVEMDGFDANDGIIVIAATNRPDVLDPALLRPGRFDRQVTVPLPDIRGREQVLKVHMRPVPVAEDVEPGVIARGTPGFSGADLANLVNEAALFAARANKRMVSMEDFEKAKDKILMGAERRSMVMSEKEKLNTAYHESGHAIVGRLVPDHDPVYKVSIIPRGRALGVTMYLPEEDKYSQSKRAIESAICSLYGGRLAEEMTLGFDGVTTGASNDIERATKMARAMVTKWGLSEKMGPLAYEEDEGEVFLGKQMSQRKHVSEQTSEEIDREVRAIIDSCYSRAKTILEENRDKLDLMAEALMQYETIDAAQIEDIMSGHKPRPPRDWRDQGPGNGTSASSDSEAAGDAKPGDDAIGGPANTH</sequence>
<comment type="function">
    <text evidence="14">Acts as a processive, ATP-dependent zinc metallopeptidase for both cytoplasmic and membrane proteins. Plays a role in the quality control of integral membrane proteins.</text>
</comment>
<evidence type="ECO:0000256" key="14">
    <source>
        <dbReference type="HAMAP-Rule" id="MF_01458"/>
    </source>
</evidence>
<evidence type="ECO:0000256" key="13">
    <source>
        <dbReference type="ARBA" id="ARBA00023136"/>
    </source>
</evidence>
<dbReference type="InterPro" id="IPR003960">
    <property type="entry name" value="ATPase_AAA_CS"/>
</dbReference>
<organism evidence="18 19">
    <name type="scientific">Alloalcanivorax gelatiniphagus</name>
    <dbReference type="NCBI Taxonomy" id="1194167"/>
    <lineage>
        <taxon>Bacteria</taxon>
        <taxon>Pseudomonadati</taxon>
        <taxon>Pseudomonadota</taxon>
        <taxon>Gammaproteobacteria</taxon>
        <taxon>Oceanospirillales</taxon>
        <taxon>Alcanivoracaceae</taxon>
        <taxon>Alloalcanivorax</taxon>
    </lineage>
</organism>
<keyword evidence="10 14" id="KW-0067">ATP-binding</keyword>
<comment type="similarity">
    <text evidence="2 14">In the C-terminal section; belongs to the peptidase M41 family.</text>
</comment>
<comment type="subcellular location">
    <subcellularLocation>
        <location evidence="14">Cell membrane</location>
        <topology evidence="14">Multi-pass membrane protein</topology>
        <orientation evidence="14">Cytoplasmic side</orientation>
    </subcellularLocation>
    <subcellularLocation>
        <location evidence="1">Membrane</location>
    </subcellularLocation>
</comment>
<keyword evidence="3 14" id="KW-1003">Cell membrane</keyword>
<feature type="transmembrane region" description="Helical" evidence="14">
    <location>
        <begin position="101"/>
        <end position="122"/>
    </location>
</feature>
<dbReference type="InterPro" id="IPR041569">
    <property type="entry name" value="AAA_lid_3"/>
</dbReference>
<dbReference type="SUPFAM" id="SSF140990">
    <property type="entry name" value="FtsH protease domain-like"/>
    <property type="match status" value="1"/>
</dbReference>
<feature type="binding site" evidence="14">
    <location>
        <position position="497"/>
    </location>
    <ligand>
        <name>Zn(2+)</name>
        <dbReference type="ChEBI" id="CHEBI:29105"/>
        <note>catalytic</note>
    </ligand>
</feature>
<evidence type="ECO:0000256" key="15">
    <source>
        <dbReference type="RuleBase" id="RU003651"/>
    </source>
</evidence>
<evidence type="ECO:0000256" key="9">
    <source>
        <dbReference type="ARBA" id="ARBA00022833"/>
    </source>
</evidence>
<keyword evidence="4 14" id="KW-0645">Protease</keyword>
<keyword evidence="19" id="KW-1185">Reference proteome</keyword>
<dbReference type="Gene3D" id="3.40.50.300">
    <property type="entry name" value="P-loop containing nucleotide triphosphate hydrolases"/>
    <property type="match status" value="1"/>
</dbReference>
<feature type="binding site" evidence="14">
    <location>
        <position position="423"/>
    </location>
    <ligand>
        <name>Zn(2+)</name>
        <dbReference type="ChEBI" id="CHEBI:29105"/>
        <note>catalytic</note>
    </ligand>
</feature>
<dbReference type="InterPro" id="IPR000642">
    <property type="entry name" value="Peptidase_M41"/>
</dbReference>
<proteinExistence type="inferred from homology"/>
<evidence type="ECO:0000259" key="17">
    <source>
        <dbReference type="SMART" id="SM00382"/>
    </source>
</evidence>
<evidence type="ECO:0000256" key="1">
    <source>
        <dbReference type="ARBA" id="ARBA00004370"/>
    </source>
</evidence>
<dbReference type="PANTHER" id="PTHR23076">
    <property type="entry name" value="METALLOPROTEASE M41 FTSH"/>
    <property type="match status" value="1"/>
</dbReference>
<comment type="caution">
    <text evidence="18">The sequence shown here is derived from an EMBL/GenBank/DDBJ whole genome shotgun (WGS) entry which is preliminary data.</text>
</comment>
<dbReference type="InterPro" id="IPR003959">
    <property type="entry name" value="ATPase_AAA_core"/>
</dbReference>
<keyword evidence="9 14" id="KW-0862">Zinc</keyword>
<dbReference type="InterPro" id="IPR011546">
    <property type="entry name" value="Pept_M41_FtsH_extracell"/>
</dbReference>
<dbReference type="NCBIfam" id="TIGR01241">
    <property type="entry name" value="FtsH_fam"/>
    <property type="match status" value="1"/>
</dbReference>
<evidence type="ECO:0000256" key="4">
    <source>
        <dbReference type="ARBA" id="ARBA00022670"/>
    </source>
</evidence>
<protein>
    <recommendedName>
        <fullName evidence="14">ATP-dependent zinc metalloprotease FtsH</fullName>
        <ecNumber evidence="14">3.4.24.-</ecNumber>
    </recommendedName>
</protein>
<dbReference type="Gene3D" id="1.10.8.60">
    <property type="match status" value="1"/>
</dbReference>
<feature type="domain" description="AAA+ ATPase" evidence="17">
    <location>
        <begin position="189"/>
        <end position="328"/>
    </location>
</feature>
<evidence type="ECO:0000256" key="3">
    <source>
        <dbReference type="ARBA" id="ARBA00022475"/>
    </source>
</evidence>
<evidence type="ECO:0000256" key="16">
    <source>
        <dbReference type="SAM" id="MobiDB-lite"/>
    </source>
</evidence>
<keyword evidence="6 14" id="KW-0479">Metal-binding</keyword>
<keyword evidence="8 14" id="KW-0378">Hydrolase</keyword>
<dbReference type="Proteomes" id="UP000739180">
    <property type="component" value="Unassembled WGS sequence"/>
</dbReference>
<dbReference type="SUPFAM" id="SSF52540">
    <property type="entry name" value="P-loop containing nucleoside triphosphate hydrolases"/>
    <property type="match status" value="1"/>
</dbReference>
<comment type="subunit">
    <text evidence="14">Homohexamer.</text>
</comment>
<keyword evidence="13 14" id="KW-0472">Membrane</keyword>
<reference evidence="18 19" key="1">
    <citation type="submission" date="2019-05" db="EMBL/GenBank/DDBJ databases">
        <title>Genome of Alcanivorax gelatiniphagus, an oil degrading marine bacteria.</title>
        <authorList>
            <person name="Kwon K.K."/>
        </authorList>
    </citation>
    <scope>NUCLEOTIDE SEQUENCE [LARGE SCALE GENOMIC DNA]</scope>
    <source>
        <strain evidence="18 19">MEBiC 08158</strain>
    </source>
</reference>
<name>A0ABY2XT28_9GAMM</name>
<dbReference type="Pfam" id="PF01434">
    <property type="entry name" value="Peptidase_M41"/>
    <property type="match status" value="1"/>
</dbReference>
<dbReference type="Gene3D" id="1.20.58.760">
    <property type="entry name" value="Peptidase M41"/>
    <property type="match status" value="1"/>
</dbReference>
<evidence type="ECO:0000256" key="12">
    <source>
        <dbReference type="ARBA" id="ARBA00023049"/>
    </source>
</evidence>
<dbReference type="HAMAP" id="MF_01458">
    <property type="entry name" value="FtsH"/>
    <property type="match status" value="1"/>
</dbReference>
<dbReference type="EMBL" id="VCQT01000001">
    <property type="protein sequence ID" value="TMW15308.1"/>
    <property type="molecule type" value="Genomic_DNA"/>
</dbReference>
<comment type="cofactor">
    <cofactor evidence="14">
        <name>Zn(2+)</name>
        <dbReference type="ChEBI" id="CHEBI:29105"/>
    </cofactor>
    <text evidence="14">Binds 1 zinc ion per subunit.</text>
</comment>
<dbReference type="CDD" id="cd19501">
    <property type="entry name" value="RecA-like_FtsH"/>
    <property type="match status" value="1"/>
</dbReference>
<keyword evidence="7 14" id="KW-0547">Nucleotide-binding</keyword>
<keyword evidence="11 14" id="KW-1133">Transmembrane helix</keyword>
<dbReference type="InterPro" id="IPR037219">
    <property type="entry name" value="Peptidase_M41-like"/>
</dbReference>
<accession>A0ABY2XT28</accession>
<evidence type="ECO:0000256" key="2">
    <source>
        <dbReference type="ARBA" id="ARBA00010044"/>
    </source>
</evidence>
<comment type="caution">
    <text evidence="14">Lacks conserved residue(s) required for the propagation of feature annotation.</text>
</comment>
<evidence type="ECO:0000256" key="7">
    <source>
        <dbReference type="ARBA" id="ARBA00022741"/>
    </source>
</evidence>
<dbReference type="EC" id="3.4.24.-" evidence="14"/>
<dbReference type="Pfam" id="PF06480">
    <property type="entry name" value="FtsH_ext"/>
    <property type="match status" value="1"/>
</dbReference>
<feature type="active site" evidence="14">
    <location>
        <position position="420"/>
    </location>
</feature>
<feature type="binding site" evidence="14">
    <location>
        <position position="419"/>
    </location>
    <ligand>
        <name>Zn(2+)</name>
        <dbReference type="ChEBI" id="CHEBI:29105"/>
        <note>catalytic</note>
    </ligand>
</feature>
<comment type="similarity">
    <text evidence="15">Belongs to the AAA ATPase family.</text>
</comment>
<evidence type="ECO:0000313" key="18">
    <source>
        <dbReference type="EMBL" id="TMW15308.1"/>
    </source>
</evidence>
<dbReference type="PANTHER" id="PTHR23076:SF97">
    <property type="entry name" value="ATP-DEPENDENT ZINC METALLOPROTEASE YME1L1"/>
    <property type="match status" value="1"/>
</dbReference>
<evidence type="ECO:0000313" key="19">
    <source>
        <dbReference type="Proteomes" id="UP000739180"/>
    </source>
</evidence>
<dbReference type="SMART" id="SM00382">
    <property type="entry name" value="AAA"/>
    <property type="match status" value="1"/>
</dbReference>
<evidence type="ECO:0000256" key="10">
    <source>
        <dbReference type="ARBA" id="ARBA00022840"/>
    </source>
</evidence>
<dbReference type="Pfam" id="PF17862">
    <property type="entry name" value="AAA_lid_3"/>
    <property type="match status" value="1"/>
</dbReference>
<dbReference type="GO" id="GO:0008237">
    <property type="term" value="F:metallopeptidase activity"/>
    <property type="evidence" value="ECO:0007669"/>
    <property type="project" value="UniProtKB-KW"/>
</dbReference>
<gene>
    <name evidence="18" type="primary">hflB</name>
    <name evidence="14" type="synonym">ftsH</name>
    <name evidence="18" type="ORF">FGS76_00660</name>
</gene>
<dbReference type="Pfam" id="PF00004">
    <property type="entry name" value="AAA"/>
    <property type="match status" value="1"/>
</dbReference>
<evidence type="ECO:0000256" key="11">
    <source>
        <dbReference type="ARBA" id="ARBA00022989"/>
    </source>
</evidence>
<dbReference type="PROSITE" id="PS00674">
    <property type="entry name" value="AAA"/>
    <property type="match status" value="1"/>
</dbReference>
<dbReference type="InterPro" id="IPR003593">
    <property type="entry name" value="AAA+_ATPase"/>
</dbReference>
<evidence type="ECO:0000256" key="5">
    <source>
        <dbReference type="ARBA" id="ARBA00022692"/>
    </source>
</evidence>
<dbReference type="InterPro" id="IPR027417">
    <property type="entry name" value="P-loop_NTPase"/>
</dbReference>
<feature type="region of interest" description="Disordered" evidence="16">
    <location>
        <begin position="598"/>
        <end position="644"/>
    </location>
</feature>
<dbReference type="InterPro" id="IPR005936">
    <property type="entry name" value="FtsH"/>
</dbReference>
<evidence type="ECO:0000256" key="8">
    <source>
        <dbReference type="ARBA" id="ARBA00022801"/>
    </source>
</evidence>
<dbReference type="Gene3D" id="3.30.720.210">
    <property type="match status" value="1"/>
</dbReference>